<evidence type="ECO:0000256" key="3">
    <source>
        <dbReference type="ARBA" id="ARBA00020984"/>
    </source>
</evidence>
<keyword evidence="7" id="KW-0472">Membrane</keyword>
<evidence type="ECO:0000256" key="4">
    <source>
        <dbReference type="ARBA" id="ARBA00022448"/>
    </source>
</evidence>
<dbReference type="GO" id="GO:0006890">
    <property type="term" value="P:retrograde vesicle-mediated transport, Golgi to endoplasmic reticulum"/>
    <property type="evidence" value="ECO:0007669"/>
    <property type="project" value="TreeGrafter"/>
</dbReference>
<dbReference type="Proteomes" id="UP001174909">
    <property type="component" value="Unassembled WGS sequence"/>
</dbReference>
<evidence type="ECO:0000256" key="8">
    <source>
        <dbReference type="ARBA" id="ARBA00031345"/>
    </source>
</evidence>
<evidence type="ECO:0000256" key="7">
    <source>
        <dbReference type="ARBA" id="ARBA00023136"/>
    </source>
</evidence>
<feature type="region of interest" description="Disordered" evidence="9">
    <location>
        <begin position="435"/>
        <end position="457"/>
    </location>
</feature>
<dbReference type="Pfam" id="PF10191">
    <property type="entry name" value="COG7"/>
    <property type="match status" value="1"/>
</dbReference>
<dbReference type="EMBL" id="CASHTH010001979">
    <property type="protein sequence ID" value="CAI8022794.1"/>
    <property type="molecule type" value="Genomic_DNA"/>
</dbReference>
<gene>
    <name evidence="10" type="ORF">GBAR_LOCUS13350</name>
</gene>
<accession>A0AA35WJK9</accession>
<name>A0AA35WJK9_GEOBA</name>
<keyword evidence="4" id="KW-0813">Transport</keyword>
<proteinExistence type="inferred from homology"/>
<sequence length="525" mass="57591">MFTSIERYSQLRNYFIGCHKTALVEIWTSLHDPAKSLMSYLPSFYDELLSRWHSEYTWCSQVFSDPLDLLSQLFSGALESLESQISRCLQASLQSSSLSTLTDARQQALKFVKGLEKMISEVPMPSPPLPSLFSLVEAVHAPFCQLLVRYPNLEQQSLTHTLKDMQLYTAAPEDTVSSLSSSIPKVLHSAAQALERCVQLTEGWGTAGLVRALEAFFTQYLSKLSSTVNSLRGSCGLGTRAGGGGASRGEDWAYLQVAFALIQCCGELLLRSEGLNMQVSDCLSSRAASLTSPADQSNPFGLYDYLLVYHPEEHTATMELLTAVEKGGSGGHQLLVRTNKLIHSLNAQAHTFAFDLLFLKLKQKLSNFPKLKVWETGVVSPLESPRALTDDLPSFTLSPLPYITEIGDYLLTLPQQLEPFTSQESPALSAALKQSHLPFPPTDGVAADEREGEEHPSDAWLGAVARGTMSTYMTNILQIPSLSQQAATQLATDISYLCNVLAALGQSPIKQLTQLESLIKATRDE</sequence>
<keyword evidence="5" id="KW-0653">Protein transport</keyword>
<organism evidence="10 11">
    <name type="scientific">Geodia barretti</name>
    <name type="common">Barrett's horny sponge</name>
    <dbReference type="NCBI Taxonomy" id="519541"/>
    <lineage>
        <taxon>Eukaryota</taxon>
        <taxon>Metazoa</taxon>
        <taxon>Porifera</taxon>
        <taxon>Demospongiae</taxon>
        <taxon>Heteroscleromorpha</taxon>
        <taxon>Tetractinellida</taxon>
        <taxon>Astrophorina</taxon>
        <taxon>Geodiidae</taxon>
        <taxon>Geodia</taxon>
    </lineage>
</organism>
<dbReference type="AlphaFoldDB" id="A0AA35WJK9"/>
<dbReference type="GO" id="GO:0006886">
    <property type="term" value="P:intracellular protein transport"/>
    <property type="evidence" value="ECO:0007669"/>
    <property type="project" value="InterPro"/>
</dbReference>
<dbReference type="PANTHER" id="PTHR21443">
    <property type="entry name" value="CONSERVED OLIGOMERIC GOLGI COMPLEX COMPONENT 7"/>
    <property type="match status" value="1"/>
</dbReference>
<dbReference type="GO" id="GO:0007030">
    <property type="term" value="P:Golgi organization"/>
    <property type="evidence" value="ECO:0007669"/>
    <property type="project" value="TreeGrafter"/>
</dbReference>
<evidence type="ECO:0000256" key="2">
    <source>
        <dbReference type="ARBA" id="ARBA00005831"/>
    </source>
</evidence>
<protein>
    <recommendedName>
        <fullName evidence="3">Conserved oligomeric Golgi complex subunit 7</fullName>
    </recommendedName>
    <alternativeName>
        <fullName evidence="8">Component of oligomeric Golgi complex 7</fullName>
    </alternativeName>
</protein>
<evidence type="ECO:0000313" key="10">
    <source>
        <dbReference type="EMBL" id="CAI8022794.1"/>
    </source>
</evidence>
<keyword evidence="11" id="KW-1185">Reference proteome</keyword>
<evidence type="ECO:0000256" key="6">
    <source>
        <dbReference type="ARBA" id="ARBA00023034"/>
    </source>
</evidence>
<dbReference type="PANTHER" id="PTHR21443:SF0">
    <property type="entry name" value="CONSERVED OLIGOMERIC GOLGI COMPLEX SUBUNIT 7"/>
    <property type="match status" value="1"/>
</dbReference>
<dbReference type="GO" id="GO:0017119">
    <property type="term" value="C:Golgi transport complex"/>
    <property type="evidence" value="ECO:0007669"/>
    <property type="project" value="InterPro"/>
</dbReference>
<comment type="similarity">
    <text evidence="2">Belongs to the COG7 family.</text>
</comment>
<reference evidence="10" key="1">
    <citation type="submission" date="2023-03" db="EMBL/GenBank/DDBJ databases">
        <authorList>
            <person name="Steffen K."/>
            <person name="Cardenas P."/>
        </authorList>
    </citation>
    <scope>NUCLEOTIDE SEQUENCE</scope>
</reference>
<evidence type="ECO:0000256" key="9">
    <source>
        <dbReference type="SAM" id="MobiDB-lite"/>
    </source>
</evidence>
<evidence type="ECO:0000256" key="1">
    <source>
        <dbReference type="ARBA" id="ARBA00004395"/>
    </source>
</evidence>
<feature type="compositionally biased region" description="Basic and acidic residues" evidence="9">
    <location>
        <begin position="447"/>
        <end position="457"/>
    </location>
</feature>
<keyword evidence="6" id="KW-0333">Golgi apparatus</keyword>
<dbReference type="InterPro" id="IPR019335">
    <property type="entry name" value="COG7"/>
</dbReference>
<dbReference type="GO" id="GO:0000139">
    <property type="term" value="C:Golgi membrane"/>
    <property type="evidence" value="ECO:0007669"/>
    <property type="project" value="UniProtKB-SubCell"/>
</dbReference>
<comment type="subcellular location">
    <subcellularLocation>
        <location evidence="1">Golgi apparatus membrane</location>
        <topology evidence="1">Peripheral membrane protein</topology>
    </subcellularLocation>
</comment>
<evidence type="ECO:0000256" key="5">
    <source>
        <dbReference type="ARBA" id="ARBA00022927"/>
    </source>
</evidence>
<comment type="caution">
    <text evidence="10">The sequence shown here is derived from an EMBL/GenBank/DDBJ whole genome shotgun (WGS) entry which is preliminary data.</text>
</comment>
<evidence type="ECO:0000313" key="11">
    <source>
        <dbReference type="Proteomes" id="UP001174909"/>
    </source>
</evidence>